<gene>
    <name evidence="2" type="ORF">H0S70_00710</name>
</gene>
<accession>A0A7H1DX38</accession>
<evidence type="ECO:0000256" key="1">
    <source>
        <dbReference type="SAM" id="Phobius"/>
    </source>
</evidence>
<protein>
    <submittedName>
        <fullName evidence="2">DUF808 domain-containing protein</fullName>
    </submittedName>
</protein>
<keyword evidence="1" id="KW-0812">Transmembrane</keyword>
<name>A0A7H1DX38_9FLAO</name>
<dbReference type="GO" id="GO:0005886">
    <property type="term" value="C:plasma membrane"/>
    <property type="evidence" value="ECO:0007669"/>
    <property type="project" value="TreeGrafter"/>
</dbReference>
<dbReference type="Proteomes" id="UP000516438">
    <property type="component" value="Chromosome"/>
</dbReference>
<dbReference type="AlphaFoldDB" id="A0A7H1DX38"/>
<feature type="transmembrane region" description="Helical" evidence="1">
    <location>
        <begin position="174"/>
        <end position="200"/>
    </location>
</feature>
<keyword evidence="1" id="KW-0472">Membrane</keyword>
<dbReference type="PANTHER" id="PTHR30503:SF3">
    <property type="entry name" value="INNER MEMBRANE PROTEIN YEDI"/>
    <property type="match status" value="1"/>
</dbReference>
<dbReference type="RefSeq" id="WP_188321328.1">
    <property type="nucleotide sequence ID" value="NZ_CP060203.1"/>
</dbReference>
<dbReference type="Pfam" id="PF05661">
    <property type="entry name" value="DUF808"/>
    <property type="match status" value="1"/>
</dbReference>
<dbReference type="PANTHER" id="PTHR30503">
    <property type="entry name" value="INNER MEMBRANE PROTEIN YEDI"/>
    <property type="match status" value="1"/>
</dbReference>
<sequence>MASGFFAILDDIAALMDDIAVTSKLATKQTAGILGDDLAVNAEKATGFLSSREVPVLLKIMKGSFINKLIIVPVVFLLQWIYPPAITVILILGGLYLAYEGVEKIIEFLIHSRKKGHEVVQEIEDPNNGGEAEEAAKVNSAIQTDFILSLEIVIIALASAKDGFESLKSQFNPFLVEIITVSIVAIIATVGVYGIVALIVRMDDAGFKLIKKSGGKGFINTLGELLIKALPWVIKLLGIIGTVALILVAGGIFAHNIDWLHHHFLPNLPAIVREALLGIIAGLIMVPVFMLFKRAFRFVKKKKAVQQ</sequence>
<evidence type="ECO:0000313" key="2">
    <source>
        <dbReference type="EMBL" id="QNS41546.1"/>
    </source>
</evidence>
<evidence type="ECO:0000313" key="3">
    <source>
        <dbReference type="Proteomes" id="UP000516438"/>
    </source>
</evidence>
<dbReference type="InterPro" id="IPR008526">
    <property type="entry name" value="YedI"/>
</dbReference>
<feature type="transmembrane region" description="Helical" evidence="1">
    <location>
        <begin position="275"/>
        <end position="292"/>
    </location>
</feature>
<dbReference type="PRINTS" id="PR00173">
    <property type="entry name" value="EDTRNSPORT"/>
</dbReference>
<organism evidence="2 3">
    <name type="scientific">Chryseobacterium manosquense</name>
    <dbReference type="NCBI Taxonomy" id="2754694"/>
    <lineage>
        <taxon>Bacteria</taxon>
        <taxon>Pseudomonadati</taxon>
        <taxon>Bacteroidota</taxon>
        <taxon>Flavobacteriia</taxon>
        <taxon>Flavobacteriales</taxon>
        <taxon>Weeksellaceae</taxon>
        <taxon>Chryseobacterium group</taxon>
        <taxon>Chryseobacterium</taxon>
    </lineage>
</organism>
<feature type="transmembrane region" description="Helical" evidence="1">
    <location>
        <begin position="232"/>
        <end position="255"/>
    </location>
</feature>
<dbReference type="PIRSF" id="PIRSF016660">
    <property type="entry name" value="YedI"/>
    <property type="match status" value="1"/>
</dbReference>
<keyword evidence="3" id="KW-1185">Reference proteome</keyword>
<reference evidence="2 3" key="1">
    <citation type="submission" date="2020-07" db="EMBL/GenBank/DDBJ databases">
        <title>Complete genome and description of Chryseobacterium manosquense strain Marseille-Q2069 sp. nov.</title>
        <authorList>
            <person name="Boxberger M."/>
        </authorList>
    </citation>
    <scope>NUCLEOTIDE SEQUENCE [LARGE SCALE GENOMIC DNA]</scope>
    <source>
        <strain evidence="2 3">Marseille-Q2069</strain>
    </source>
</reference>
<dbReference type="KEGG" id="cmaq:H0S70_00710"/>
<proteinExistence type="predicted"/>
<keyword evidence="1" id="KW-1133">Transmembrane helix</keyword>
<feature type="transmembrane region" description="Helical" evidence="1">
    <location>
        <begin position="69"/>
        <end position="99"/>
    </location>
</feature>
<dbReference type="EMBL" id="CP060203">
    <property type="protein sequence ID" value="QNS41546.1"/>
    <property type="molecule type" value="Genomic_DNA"/>
</dbReference>